<evidence type="ECO:0000256" key="1">
    <source>
        <dbReference type="SAM" id="MobiDB-lite"/>
    </source>
</evidence>
<feature type="compositionally biased region" description="Low complexity" evidence="1">
    <location>
        <begin position="15"/>
        <end position="25"/>
    </location>
</feature>
<evidence type="ECO:0000313" key="3">
    <source>
        <dbReference type="Proteomes" id="UP000562929"/>
    </source>
</evidence>
<name>A0A8H4VEV4_9HYPO</name>
<accession>A0A8H4VEV4</accession>
<keyword evidence="3" id="KW-1185">Reference proteome</keyword>
<feature type="region of interest" description="Disordered" evidence="1">
    <location>
        <begin position="15"/>
        <end position="76"/>
    </location>
</feature>
<dbReference type="OrthoDB" id="3993201at2759"/>
<dbReference type="Proteomes" id="UP000562929">
    <property type="component" value="Unassembled WGS sequence"/>
</dbReference>
<evidence type="ECO:0000313" key="2">
    <source>
        <dbReference type="EMBL" id="KAF4591670.1"/>
    </source>
</evidence>
<protein>
    <submittedName>
        <fullName evidence="2">Uncharacterized protein</fullName>
    </submittedName>
</protein>
<organism evidence="2 3">
    <name type="scientific">Ophiocordyceps camponoti-floridani</name>
    <dbReference type="NCBI Taxonomy" id="2030778"/>
    <lineage>
        <taxon>Eukaryota</taxon>
        <taxon>Fungi</taxon>
        <taxon>Dikarya</taxon>
        <taxon>Ascomycota</taxon>
        <taxon>Pezizomycotina</taxon>
        <taxon>Sordariomycetes</taxon>
        <taxon>Hypocreomycetidae</taxon>
        <taxon>Hypocreales</taxon>
        <taxon>Ophiocordycipitaceae</taxon>
        <taxon>Ophiocordyceps</taxon>
    </lineage>
</organism>
<sequence length="76" mass="7915">MSRVTAPVINLSRAISTSSSSGAASRPLRDASSSGAALMPKYAELLRNRQAPDASRSLTTAHRPTPNPPSPTDQSP</sequence>
<dbReference type="EMBL" id="JAACLJ010000002">
    <property type="protein sequence ID" value="KAF4591670.1"/>
    <property type="molecule type" value="Genomic_DNA"/>
</dbReference>
<feature type="compositionally biased region" description="Pro residues" evidence="1">
    <location>
        <begin position="65"/>
        <end position="76"/>
    </location>
</feature>
<proteinExistence type="predicted"/>
<reference evidence="2 3" key="1">
    <citation type="journal article" date="2020" name="G3 (Bethesda)">
        <title>Genetic Underpinnings of Host Manipulation by Ophiocordyceps as Revealed by Comparative Transcriptomics.</title>
        <authorList>
            <person name="Will I."/>
            <person name="Das B."/>
            <person name="Trinh T."/>
            <person name="Brachmann A."/>
            <person name="Ohm R.A."/>
            <person name="de Bekker C."/>
        </authorList>
    </citation>
    <scope>NUCLEOTIDE SEQUENCE [LARGE SCALE GENOMIC DNA]</scope>
    <source>
        <strain evidence="2 3">EC05</strain>
    </source>
</reference>
<gene>
    <name evidence="2" type="ORF">GQ602_001969</name>
</gene>
<dbReference type="AlphaFoldDB" id="A0A8H4VEV4"/>
<comment type="caution">
    <text evidence="2">The sequence shown here is derived from an EMBL/GenBank/DDBJ whole genome shotgun (WGS) entry which is preliminary data.</text>
</comment>